<proteinExistence type="inferred from homology"/>
<dbReference type="PANTHER" id="PTHR43639">
    <property type="entry name" value="OXIDOREDUCTASE, SHORT-CHAIN DEHYDROGENASE/REDUCTASE FAMILY (AFU_ORTHOLOGUE AFUA_5G02870)"/>
    <property type="match status" value="1"/>
</dbReference>
<sequence>MSVRKKAIVTGGSRGIGRGIVRKLAMQGYDVAFSYHSSKGRAEAEALKKEIEREQHCACYVYEAHLEEKGVAEEFVRTAYKDLGGLDVLINNAGQSLVHSIFEMDPETIDFIINLDFRAYLMAAREAGRIMAENKTKGNIIMISSCRGIRAFPYDEVYGGVKAGLIRSTQTFALDLAPYGIRVNCVAPGPIRVRTSEEMRAEGVDEREIEDLDNLWKQLPLERMGTPEDVANAVAFLISDEASYITGTTLIVDGGAALPGIPENRPKSDEVSKVWCNFKKRW</sequence>
<dbReference type="InterPro" id="IPR002347">
    <property type="entry name" value="SDR_fam"/>
</dbReference>
<comment type="caution">
    <text evidence="3">The sequence shown here is derived from an EMBL/GenBank/DDBJ whole genome shotgun (WGS) entry which is preliminary data.</text>
</comment>
<dbReference type="SUPFAM" id="SSF51735">
    <property type="entry name" value="NAD(P)-binding Rossmann-fold domains"/>
    <property type="match status" value="1"/>
</dbReference>
<dbReference type="PANTHER" id="PTHR43639:SF1">
    <property type="entry name" value="SHORT-CHAIN DEHYDROGENASE_REDUCTASE FAMILY PROTEIN"/>
    <property type="match status" value="1"/>
</dbReference>
<dbReference type="RefSeq" id="WP_238075250.1">
    <property type="nucleotide sequence ID" value="NZ_JAKNJB010000056.1"/>
</dbReference>
<organism evidence="3 4">
    <name type="scientific">Intestinimonas massiliensis</name>
    <name type="common">ex Afouda et al. 2020</name>
    <dbReference type="NCBI Taxonomy" id="1673721"/>
    <lineage>
        <taxon>Bacteria</taxon>
        <taxon>Bacillati</taxon>
        <taxon>Bacillota</taxon>
        <taxon>Clostridia</taxon>
        <taxon>Eubacteriales</taxon>
        <taxon>Intestinimonas</taxon>
    </lineage>
</organism>
<comment type="similarity">
    <text evidence="1">Belongs to the short-chain dehydrogenases/reductases (SDR) family.</text>
</comment>
<dbReference type="Proteomes" id="UP001200313">
    <property type="component" value="Unassembled WGS sequence"/>
</dbReference>
<evidence type="ECO:0000256" key="1">
    <source>
        <dbReference type="ARBA" id="ARBA00006484"/>
    </source>
</evidence>
<accession>A0ABS9MDZ6</accession>
<keyword evidence="2" id="KW-0560">Oxidoreductase</keyword>
<dbReference type="PRINTS" id="PR00081">
    <property type="entry name" value="GDHRDH"/>
</dbReference>
<evidence type="ECO:0000313" key="3">
    <source>
        <dbReference type="EMBL" id="MCG4529042.1"/>
    </source>
</evidence>
<reference evidence="3 4" key="1">
    <citation type="submission" date="2022-01" db="EMBL/GenBank/DDBJ databases">
        <title>Collection of gut derived symbiotic bacterial strains cultured from healthy donors.</title>
        <authorList>
            <person name="Lin H."/>
            <person name="Kohout C."/>
            <person name="Waligurski E."/>
            <person name="Pamer E.G."/>
        </authorList>
    </citation>
    <scope>NUCLEOTIDE SEQUENCE [LARGE SCALE GENOMIC DNA]</scope>
    <source>
        <strain evidence="3 4">DFI.3.7</strain>
    </source>
</reference>
<dbReference type="Pfam" id="PF13561">
    <property type="entry name" value="adh_short_C2"/>
    <property type="match status" value="1"/>
</dbReference>
<evidence type="ECO:0000313" key="4">
    <source>
        <dbReference type="Proteomes" id="UP001200313"/>
    </source>
</evidence>
<name>A0ABS9MDZ6_9FIRM</name>
<gene>
    <name evidence="3" type="ORF">L0P79_18570</name>
</gene>
<dbReference type="PRINTS" id="PR00080">
    <property type="entry name" value="SDRFAMILY"/>
</dbReference>
<dbReference type="Gene3D" id="3.40.50.720">
    <property type="entry name" value="NAD(P)-binding Rossmann-like Domain"/>
    <property type="match status" value="1"/>
</dbReference>
<dbReference type="InterPro" id="IPR036291">
    <property type="entry name" value="NAD(P)-bd_dom_sf"/>
</dbReference>
<dbReference type="EMBL" id="JAKNJB010000056">
    <property type="protein sequence ID" value="MCG4529042.1"/>
    <property type="molecule type" value="Genomic_DNA"/>
</dbReference>
<keyword evidence="4" id="KW-1185">Reference proteome</keyword>
<evidence type="ECO:0000256" key="2">
    <source>
        <dbReference type="ARBA" id="ARBA00023002"/>
    </source>
</evidence>
<protein>
    <submittedName>
        <fullName evidence="3">SDR family oxidoreductase</fullName>
    </submittedName>
</protein>